<dbReference type="InterPro" id="IPR050767">
    <property type="entry name" value="Sel1_AlgK"/>
</dbReference>
<comment type="caution">
    <text evidence="2">The sequence shown here is derived from an EMBL/GenBank/DDBJ whole genome shotgun (WGS) entry which is preliminary data.</text>
</comment>
<protein>
    <submittedName>
        <fullName evidence="2">Uncharacterized protein</fullName>
    </submittedName>
</protein>
<dbReference type="RefSeq" id="WP_051506303.1">
    <property type="nucleotide sequence ID" value="NZ_JEOB01000001.1"/>
</dbReference>
<dbReference type="InterPro" id="IPR011990">
    <property type="entry name" value="TPR-like_helical_dom_sf"/>
</dbReference>
<dbReference type="EMBL" id="JEOB01000001">
    <property type="protein sequence ID" value="EXM40711.1"/>
    <property type="molecule type" value="Genomic_DNA"/>
</dbReference>
<keyword evidence="3" id="KW-1185">Reference proteome</keyword>
<dbReference type="AlphaFoldDB" id="A0A011VZF7"/>
<dbReference type="Proteomes" id="UP000021369">
    <property type="component" value="Unassembled WGS sequence"/>
</dbReference>
<organism evidence="2 3">
    <name type="scientific">Ruminococcus albus SY3</name>
    <dbReference type="NCBI Taxonomy" id="1341156"/>
    <lineage>
        <taxon>Bacteria</taxon>
        <taxon>Bacillati</taxon>
        <taxon>Bacillota</taxon>
        <taxon>Clostridia</taxon>
        <taxon>Eubacteriales</taxon>
        <taxon>Oscillospiraceae</taxon>
        <taxon>Ruminococcus</taxon>
    </lineage>
</organism>
<proteinExistence type="predicted"/>
<dbReference type="InterPro" id="IPR006597">
    <property type="entry name" value="Sel1-like"/>
</dbReference>
<dbReference type="PANTHER" id="PTHR11102">
    <property type="entry name" value="SEL-1-LIKE PROTEIN"/>
    <property type="match status" value="1"/>
</dbReference>
<feature type="repeat" description="TPR" evidence="1">
    <location>
        <begin position="42"/>
        <end position="75"/>
    </location>
</feature>
<dbReference type="PROSITE" id="PS50005">
    <property type="entry name" value="TPR"/>
    <property type="match status" value="1"/>
</dbReference>
<accession>A0A011VZF7</accession>
<gene>
    <name evidence="2" type="ORF">RASY3_02870</name>
</gene>
<dbReference type="InterPro" id="IPR019734">
    <property type="entry name" value="TPR_rpt"/>
</dbReference>
<sequence length="295" mass="34814">MTIKEAYNIQSDFWRKNGDYTDDELFLFTEASHLLIEETGEPEFMFDLGAVYYERKEYDLALKYYEMAAEYNYHPANLGLGYIWYYGRTGTVDHKKAFEYFSKESGDDNADYKLADMYKNGYYVEKDQVKYKALIESLYSRVRYTDNVQDKLPEVCLRLAEIRLGEGDTEEAVRLLKEGKSMLASRIGFDPFFGNYNIMRSFVEQLYSLVEVNVNDCDIFDSYYLLQKPCLIVFEYDGLPYTVRSDHEDDGSISIKFDEKWYRTPDDFLRKAEIDGTRLTLAAWKVKIKEVYYIV</sequence>
<evidence type="ECO:0000313" key="3">
    <source>
        <dbReference type="Proteomes" id="UP000021369"/>
    </source>
</evidence>
<reference evidence="2 3" key="1">
    <citation type="submission" date="2013-06" db="EMBL/GenBank/DDBJ databases">
        <title>Rumen cellulosomics: divergent fiber-degrading strategies revealed by comparative genome-wide analysis of six Ruminococcal strains.</title>
        <authorList>
            <person name="Dassa B."/>
            <person name="Borovok I."/>
            <person name="Lamed R."/>
            <person name="Flint H."/>
            <person name="Yeoman C.J."/>
            <person name="White B."/>
            <person name="Bayer E.A."/>
        </authorList>
    </citation>
    <scope>NUCLEOTIDE SEQUENCE [LARGE SCALE GENOMIC DNA]</scope>
    <source>
        <strain evidence="2 3">SY3</strain>
    </source>
</reference>
<dbReference type="SMART" id="SM00671">
    <property type="entry name" value="SEL1"/>
    <property type="match status" value="2"/>
</dbReference>
<dbReference type="PATRIC" id="fig|1341156.4.peg.299"/>
<evidence type="ECO:0000256" key="1">
    <source>
        <dbReference type="PROSITE-ProRule" id="PRU00339"/>
    </source>
</evidence>
<dbReference type="SMART" id="SM00028">
    <property type="entry name" value="TPR"/>
    <property type="match status" value="2"/>
</dbReference>
<dbReference type="SUPFAM" id="SSF81901">
    <property type="entry name" value="HCP-like"/>
    <property type="match status" value="1"/>
</dbReference>
<name>A0A011VZF7_RUMAL</name>
<evidence type="ECO:0000313" key="2">
    <source>
        <dbReference type="EMBL" id="EXM40711.1"/>
    </source>
</evidence>
<dbReference type="OrthoDB" id="7056571at2"/>
<dbReference type="PANTHER" id="PTHR11102:SF160">
    <property type="entry name" value="ERAD-ASSOCIATED E3 UBIQUITIN-PROTEIN LIGASE COMPONENT HRD3"/>
    <property type="match status" value="1"/>
</dbReference>
<keyword evidence="1" id="KW-0802">TPR repeat</keyword>
<dbReference type="Gene3D" id="1.25.40.10">
    <property type="entry name" value="Tetratricopeptide repeat domain"/>
    <property type="match status" value="1"/>
</dbReference>